<dbReference type="PROSITE" id="PS51186">
    <property type="entry name" value="GNAT"/>
    <property type="match status" value="1"/>
</dbReference>
<dbReference type="InterPro" id="IPR016181">
    <property type="entry name" value="Acyl_CoA_acyltransferase"/>
</dbReference>
<accession>A0ABW3ECE9</accession>
<dbReference type="Proteomes" id="UP001597104">
    <property type="component" value="Unassembled WGS sequence"/>
</dbReference>
<dbReference type="CDD" id="cd04301">
    <property type="entry name" value="NAT_SF"/>
    <property type="match status" value="1"/>
</dbReference>
<dbReference type="InterPro" id="IPR000182">
    <property type="entry name" value="GNAT_dom"/>
</dbReference>
<organism evidence="4 5">
    <name type="scientific">Loigolactobacillus binensis</name>
    <dbReference type="NCBI Taxonomy" id="2559922"/>
    <lineage>
        <taxon>Bacteria</taxon>
        <taxon>Bacillati</taxon>
        <taxon>Bacillota</taxon>
        <taxon>Bacilli</taxon>
        <taxon>Lactobacillales</taxon>
        <taxon>Lactobacillaceae</taxon>
        <taxon>Loigolactobacillus</taxon>
    </lineage>
</organism>
<dbReference type="RefSeq" id="WP_137638672.1">
    <property type="nucleotide sequence ID" value="NZ_BJDN01000034.1"/>
</dbReference>
<evidence type="ECO:0000256" key="2">
    <source>
        <dbReference type="ARBA" id="ARBA00023315"/>
    </source>
</evidence>
<dbReference type="PANTHER" id="PTHR43420">
    <property type="entry name" value="ACETYLTRANSFERASE"/>
    <property type="match status" value="1"/>
</dbReference>
<evidence type="ECO:0000259" key="3">
    <source>
        <dbReference type="PROSITE" id="PS51186"/>
    </source>
</evidence>
<dbReference type="Pfam" id="PF00583">
    <property type="entry name" value="Acetyltransf_1"/>
    <property type="match status" value="1"/>
</dbReference>
<evidence type="ECO:0000313" key="4">
    <source>
        <dbReference type="EMBL" id="MFD0896623.1"/>
    </source>
</evidence>
<keyword evidence="5" id="KW-1185">Reference proteome</keyword>
<gene>
    <name evidence="4" type="ORF">ACFQZ7_02545</name>
</gene>
<dbReference type="InterPro" id="IPR050680">
    <property type="entry name" value="YpeA/RimI_acetyltransf"/>
</dbReference>
<keyword evidence="1" id="KW-0808">Transferase</keyword>
<feature type="domain" description="N-acetyltransferase" evidence="3">
    <location>
        <begin position="1"/>
        <end position="172"/>
    </location>
</feature>
<keyword evidence="2" id="KW-0012">Acyltransferase</keyword>
<name>A0ABW3ECE9_9LACO</name>
<protein>
    <submittedName>
        <fullName evidence="4">GNAT family N-acetyltransferase</fullName>
    </submittedName>
</protein>
<sequence>MIKLAQTHDLKPIMAFYEQVITTLAKTAFPSGWKKGIYPDELYVANAIAHQESFLDWRDDTIVSAMVLNSAANPGYTQAAWQVQAAPAAILLIHTLAVAPALQGQGIAQQMVKFAIDYGRSHHKLALHLDALATNLPAQKVYLACGFTYITTLKLFYPDTGVTSFLLYEFVL</sequence>
<comment type="caution">
    <text evidence="4">The sequence shown here is derived from an EMBL/GenBank/DDBJ whole genome shotgun (WGS) entry which is preliminary data.</text>
</comment>
<evidence type="ECO:0000313" key="5">
    <source>
        <dbReference type="Proteomes" id="UP001597104"/>
    </source>
</evidence>
<reference evidence="5" key="1">
    <citation type="journal article" date="2019" name="Int. J. Syst. Evol. Microbiol.">
        <title>The Global Catalogue of Microorganisms (GCM) 10K type strain sequencing project: providing services to taxonomists for standard genome sequencing and annotation.</title>
        <authorList>
            <consortium name="The Broad Institute Genomics Platform"/>
            <consortium name="The Broad Institute Genome Sequencing Center for Infectious Disease"/>
            <person name="Wu L."/>
            <person name="Ma J."/>
        </authorList>
    </citation>
    <scope>NUCLEOTIDE SEQUENCE [LARGE SCALE GENOMIC DNA]</scope>
    <source>
        <strain evidence="5">CCM 8925</strain>
    </source>
</reference>
<proteinExistence type="predicted"/>
<dbReference type="SUPFAM" id="SSF55729">
    <property type="entry name" value="Acyl-CoA N-acyltransferases (Nat)"/>
    <property type="match status" value="1"/>
</dbReference>
<dbReference type="EMBL" id="JBHTIO010000013">
    <property type="protein sequence ID" value="MFD0896623.1"/>
    <property type="molecule type" value="Genomic_DNA"/>
</dbReference>
<evidence type="ECO:0000256" key="1">
    <source>
        <dbReference type="ARBA" id="ARBA00022679"/>
    </source>
</evidence>
<dbReference type="Gene3D" id="3.40.630.30">
    <property type="match status" value="1"/>
</dbReference>